<comment type="caution">
    <text evidence="1">The sequence shown here is derived from an EMBL/GenBank/DDBJ whole genome shotgun (WGS) entry which is preliminary data.</text>
</comment>
<dbReference type="OrthoDB" id="3798150at2759"/>
<dbReference type="AlphaFoldDB" id="A0A9P6KT17"/>
<gene>
    <name evidence="1" type="ORF">PMIN01_05235</name>
</gene>
<organism evidence="1 2">
    <name type="scientific">Paraphaeosphaeria minitans</name>
    <dbReference type="NCBI Taxonomy" id="565426"/>
    <lineage>
        <taxon>Eukaryota</taxon>
        <taxon>Fungi</taxon>
        <taxon>Dikarya</taxon>
        <taxon>Ascomycota</taxon>
        <taxon>Pezizomycotina</taxon>
        <taxon>Dothideomycetes</taxon>
        <taxon>Pleosporomycetidae</taxon>
        <taxon>Pleosporales</taxon>
        <taxon>Massarineae</taxon>
        <taxon>Didymosphaeriaceae</taxon>
        <taxon>Paraphaeosphaeria</taxon>
    </lineage>
</organism>
<name>A0A9P6KT17_9PLEO</name>
<sequence>MLGFRSQNHHSLAHVLRKRHQGVFLTANLFDFADWLLTQGRVSSGSEVFIDLLQRVRYDVTEALRLYTSQAVVGYFDSWPDKRTYIDKILHDMEKLLNDIGQFLETVQVSGDDGGTASLMRKFQWALSHQKKIRSKQQLLVTCHQSLMPAIRLMQTAEMNATFNPIHELPHRPWVENTVTASDIFKSPRSRQKTRFIQKNSPVPSIALSEPDLEDFKLEPKFPEIYTTDTLITTFGERYDAMFKIESESAKNAE</sequence>
<evidence type="ECO:0000313" key="2">
    <source>
        <dbReference type="Proteomes" id="UP000756921"/>
    </source>
</evidence>
<reference evidence="1" key="1">
    <citation type="journal article" date="2020" name="Mol. Plant Microbe Interact.">
        <title>Genome Sequence of the Biocontrol Agent Coniothyrium minitans strain Conio (IMI 134523).</title>
        <authorList>
            <person name="Patel D."/>
            <person name="Shittu T.A."/>
            <person name="Baroncelli R."/>
            <person name="Muthumeenakshi S."/>
            <person name="Osborne T.H."/>
            <person name="Janganan T.K."/>
            <person name="Sreenivasaprasad S."/>
        </authorList>
    </citation>
    <scope>NUCLEOTIDE SEQUENCE</scope>
    <source>
        <strain evidence="1">Conio</strain>
    </source>
</reference>
<accession>A0A9P6KT17</accession>
<protein>
    <submittedName>
        <fullName evidence="1">Uncharacterized protein</fullName>
    </submittedName>
</protein>
<keyword evidence="2" id="KW-1185">Reference proteome</keyword>
<proteinExistence type="predicted"/>
<dbReference type="Proteomes" id="UP000756921">
    <property type="component" value="Unassembled WGS sequence"/>
</dbReference>
<dbReference type="EMBL" id="WJXW01000004">
    <property type="protein sequence ID" value="KAF9737456.1"/>
    <property type="molecule type" value="Genomic_DNA"/>
</dbReference>
<evidence type="ECO:0000313" key="1">
    <source>
        <dbReference type="EMBL" id="KAF9737456.1"/>
    </source>
</evidence>